<reference evidence="4 5" key="1">
    <citation type="submission" date="2024-09" db="EMBL/GenBank/DDBJ databases">
        <authorList>
            <person name="Sun Q."/>
            <person name="Mori K."/>
        </authorList>
    </citation>
    <scope>NUCLEOTIDE SEQUENCE [LARGE SCALE GENOMIC DNA]</scope>
    <source>
        <strain evidence="4 5">CECT 8460</strain>
    </source>
</reference>
<evidence type="ECO:0000259" key="3">
    <source>
        <dbReference type="Pfam" id="PF18962"/>
    </source>
</evidence>
<feature type="domain" description="PET hydrolase/cutinase-like" evidence="2">
    <location>
        <begin position="29"/>
        <end position="239"/>
    </location>
</feature>
<dbReference type="Pfam" id="PF12740">
    <property type="entry name" value="PETase"/>
    <property type="match status" value="1"/>
</dbReference>
<keyword evidence="1" id="KW-0732">Signal</keyword>
<dbReference type="InterPro" id="IPR026444">
    <property type="entry name" value="Secre_tail"/>
</dbReference>
<dbReference type="PANTHER" id="PTHR33428">
    <property type="entry name" value="CHLOROPHYLLASE-2, CHLOROPLASTIC"/>
    <property type="match status" value="1"/>
</dbReference>
<proteinExistence type="predicted"/>
<dbReference type="InterPro" id="IPR041127">
    <property type="entry name" value="PET_hydrolase/cutinase-like"/>
</dbReference>
<dbReference type="Gene3D" id="3.40.50.1820">
    <property type="entry name" value="alpha/beta hydrolase"/>
    <property type="match status" value="1"/>
</dbReference>
<evidence type="ECO:0000256" key="1">
    <source>
        <dbReference type="ARBA" id="ARBA00022729"/>
    </source>
</evidence>
<dbReference type="Pfam" id="PF18962">
    <property type="entry name" value="Por_Secre_tail"/>
    <property type="match status" value="1"/>
</dbReference>
<dbReference type="SUPFAM" id="SSF53474">
    <property type="entry name" value="alpha/beta-Hydrolases"/>
    <property type="match status" value="1"/>
</dbReference>
<dbReference type="PANTHER" id="PTHR33428:SF14">
    <property type="entry name" value="CARBOXYLESTERASE TYPE B DOMAIN-CONTAINING PROTEIN"/>
    <property type="match status" value="1"/>
</dbReference>
<organism evidence="4 5">
    <name type="scientific">Flavobacterium paronense</name>
    <dbReference type="NCBI Taxonomy" id="1392775"/>
    <lineage>
        <taxon>Bacteria</taxon>
        <taxon>Pseudomonadati</taxon>
        <taxon>Bacteroidota</taxon>
        <taxon>Flavobacteriia</taxon>
        <taxon>Flavobacteriales</taxon>
        <taxon>Flavobacteriaceae</taxon>
        <taxon>Flavobacterium</taxon>
    </lineage>
</organism>
<dbReference type="RefSeq" id="WP_290285138.1">
    <property type="nucleotide sequence ID" value="NZ_JAUFQN010000019.1"/>
</dbReference>
<evidence type="ECO:0000259" key="2">
    <source>
        <dbReference type="Pfam" id="PF12740"/>
    </source>
</evidence>
<dbReference type="EMBL" id="JBHMFB010000029">
    <property type="protein sequence ID" value="MFB9090155.1"/>
    <property type="molecule type" value="Genomic_DNA"/>
</dbReference>
<name>A0ABV5GG90_9FLAO</name>
<dbReference type="InterPro" id="IPR029058">
    <property type="entry name" value="AB_hydrolase_fold"/>
</dbReference>
<dbReference type="NCBIfam" id="TIGR04183">
    <property type="entry name" value="Por_Secre_tail"/>
    <property type="match status" value="1"/>
</dbReference>
<evidence type="ECO:0000313" key="5">
    <source>
        <dbReference type="Proteomes" id="UP001589576"/>
    </source>
</evidence>
<gene>
    <name evidence="4" type="ORF">ACFFUU_11130</name>
</gene>
<protein>
    <submittedName>
        <fullName evidence="4">T9SS type A sorting domain-containing protein</fullName>
    </submittedName>
</protein>
<evidence type="ECO:0000313" key="4">
    <source>
        <dbReference type="EMBL" id="MFB9090155.1"/>
    </source>
</evidence>
<accession>A0ABV5GG90</accession>
<dbReference type="Proteomes" id="UP001589576">
    <property type="component" value="Unassembled WGS sequence"/>
</dbReference>
<feature type="domain" description="Secretion system C-terminal sorting" evidence="3">
    <location>
        <begin position="323"/>
        <end position="389"/>
    </location>
</feature>
<comment type="caution">
    <text evidence="4">The sequence shown here is derived from an EMBL/GenBank/DDBJ whole genome shotgun (WGS) entry which is preliminary data.</text>
</comment>
<sequence>MEFRKIHLVIIYFLIASNFSYAQPFQIGHTTINFTDVSRSNRVIAAEIYYPSDVAGDNVALTTSTTVTFPVLSFGHGFVMTSDAYQNFWNFLVPNGYVMVFPKTESSLSPSHLDFGKDLSFLIDQMTALGNNSSSIFYNRISSMNCVMGHSMGGGASFLSAQINSNIKTLLTFSPAEISPSAIQAASSIAIPSLIFAGVNDCVTPPNTNQIPMYNGLVSTCKSLISIIGGSHCQMANSNFFCGIGESTCTPQPTITRTAQQNTINRYILPWLDYQLKGNCVQGNLFDNQIIADNSITFQKNCIQCTSLSTENSSLKNQIVLTPNPAKEFIKVTAKADVMYQISIFDIAAKCILTKQFIGEVIINTSEFAKGIYFYTIKNKNNNWSNGKFIKE</sequence>
<keyword evidence="5" id="KW-1185">Reference proteome</keyword>